<dbReference type="InterPro" id="IPR051624">
    <property type="entry name" value="RMD1/Sad1-interacting"/>
</dbReference>
<protein>
    <recommendedName>
        <fullName evidence="4">DUF155 domain-containing protein</fullName>
    </recommendedName>
</protein>
<dbReference type="RefSeq" id="XP_056045462.1">
    <property type="nucleotide sequence ID" value="XM_056187040.1"/>
</dbReference>
<comment type="similarity">
    <text evidence="1">Belongs to the RMD1/sif2 family.</text>
</comment>
<evidence type="ECO:0000313" key="6">
    <source>
        <dbReference type="Proteomes" id="UP001217417"/>
    </source>
</evidence>
<dbReference type="Pfam" id="PF02582">
    <property type="entry name" value="DUF155"/>
    <property type="match status" value="1"/>
</dbReference>
<keyword evidence="3" id="KW-1133">Transmembrane helix</keyword>
<comment type="caution">
    <text evidence="5">The sequence shown here is derived from an EMBL/GenBank/DDBJ whole genome shotgun (WGS) entry which is preliminary data.</text>
</comment>
<dbReference type="EMBL" id="JARPMG010000003">
    <property type="protein sequence ID" value="KAJ8102012.1"/>
    <property type="molecule type" value="Genomic_DNA"/>
</dbReference>
<feature type="region of interest" description="Disordered" evidence="2">
    <location>
        <begin position="1"/>
        <end position="123"/>
    </location>
</feature>
<keyword evidence="6" id="KW-1185">Reference proteome</keyword>
<gene>
    <name evidence="5" type="ORF">POJ06DRAFT_248517</name>
</gene>
<evidence type="ECO:0000313" key="5">
    <source>
        <dbReference type="EMBL" id="KAJ8102012.1"/>
    </source>
</evidence>
<feature type="compositionally biased region" description="Basic and acidic residues" evidence="2">
    <location>
        <begin position="111"/>
        <end position="123"/>
    </location>
</feature>
<dbReference type="GO" id="GO:0005739">
    <property type="term" value="C:mitochondrion"/>
    <property type="evidence" value="ECO:0007669"/>
    <property type="project" value="UniProtKB-ARBA"/>
</dbReference>
<dbReference type="InterPro" id="IPR003734">
    <property type="entry name" value="DUF155"/>
</dbReference>
<evidence type="ECO:0000259" key="4">
    <source>
        <dbReference type="Pfam" id="PF02582"/>
    </source>
</evidence>
<dbReference type="PANTHER" id="PTHR16255:SF15">
    <property type="entry name" value="SPORULATION PROTEIN RMD1"/>
    <property type="match status" value="1"/>
</dbReference>
<feature type="transmembrane region" description="Helical" evidence="3">
    <location>
        <begin position="423"/>
        <end position="445"/>
    </location>
</feature>
<name>A0AAD7QUY8_9ASCO</name>
<organism evidence="5 6">
    <name type="scientific">Lipomyces tetrasporus</name>
    <dbReference type="NCBI Taxonomy" id="54092"/>
    <lineage>
        <taxon>Eukaryota</taxon>
        <taxon>Fungi</taxon>
        <taxon>Dikarya</taxon>
        <taxon>Ascomycota</taxon>
        <taxon>Saccharomycotina</taxon>
        <taxon>Lipomycetes</taxon>
        <taxon>Lipomycetales</taxon>
        <taxon>Lipomycetaceae</taxon>
        <taxon>Lipomyces</taxon>
    </lineage>
</organism>
<feature type="region of interest" description="Disordered" evidence="2">
    <location>
        <begin position="176"/>
        <end position="204"/>
    </location>
</feature>
<feature type="domain" description="DUF155" evidence="4">
    <location>
        <begin position="227"/>
        <end position="399"/>
    </location>
</feature>
<dbReference type="PANTHER" id="PTHR16255">
    <property type="entry name" value="REQUIRED FOR MEIOTIC NUCLEAR DIVISION PROTEIN 1 HOMOLOG"/>
    <property type="match status" value="1"/>
</dbReference>
<feature type="compositionally biased region" description="Low complexity" evidence="2">
    <location>
        <begin position="15"/>
        <end position="40"/>
    </location>
</feature>
<dbReference type="GeneID" id="80882206"/>
<keyword evidence="3" id="KW-0812">Transmembrane</keyword>
<feature type="compositionally biased region" description="Polar residues" evidence="2">
    <location>
        <begin position="41"/>
        <end position="50"/>
    </location>
</feature>
<accession>A0AAD7QUY8</accession>
<evidence type="ECO:0000256" key="3">
    <source>
        <dbReference type="SAM" id="Phobius"/>
    </source>
</evidence>
<keyword evidence="3" id="KW-0472">Membrane</keyword>
<dbReference type="AlphaFoldDB" id="A0AAD7QUY8"/>
<evidence type="ECO:0000256" key="2">
    <source>
        <dbReference type="SAM" id="MobiDB-lite"/>
    </source>
</evidence>
<sequence length="452" mass="50771">MYGEDEDAPLLDQYGGPIPSPSGSTSLVSGSRPPSGQSSRTDASSGSESARPSFAGRRPPTAIPPGLGPPKQGPQRTSKIVQKLKLLPENPPSHADQARPERPLPSGPDNFYRDPERLGKADRRTLPRVTAYCTASSYRLKEFARYLQTRKAHKAVPKLFDECLYSVYSYRHDEPPPAGTKIPYDGSSSSDGSPTDGLLKKPEEQDLVRLDSEGAEIRIGIAQFSEIFVFEYGVVVLWGFAVQEEQRFLREMPRFELEKLAPQDVQIEEFNYYVTKSYHPRIYNDFIALRDASNYMTKLSISHAIAQSVKISLFEELVDHTIKTTQDIPIGIARTGKVQMSRKKIMMQIGDLFILRININLHGSIIDSPELMWSEPQLEPLYQATKSYLEINQRVSVLNQRLEVISDLLQMLKEQLGHAHEEYLEFVVIILIAAEILVALINIVVDMVAEAR</sequence>
<reference evidence="5" key="1">
    <citation type="submission" date="2023-03" db="EMBL/GenBank/DDBJ databases">
        <title>Near-Complete genome sequence of Lipomyces tetrasporous NRRL Y-64009, an oleaginous yeast capable of growing on lignocellulosic hydrolysates.</title>
        <authorList>
            <consortium name="Lawrence Berkeley National Laboratory"/>
            <person name="Jagtap S.S."/>
            <person name="Liu J.-J."/>
            <person name="Walukiewicz H.E."/>
            <person name="Pangilinan J."/>
            <person name="Lipzen A."/>
            <person name="Ahrendt S."/>
            <person name="Koriabine M."/>
            <person name="Cobaugh K."/>
            <person name="Salamov A."/>
            <person name="Yoshinaga Y."/>
            <person name="Ng V."/>
            <person name="Daum C."/>
            <person name="Grigoriev I.V."/>
            <person name="Slininger P.J."/>
            <person name="Dien B.S."/>
            <person name="Jin Y.-S."/>
            <person name="Rao C.V."/>
        </authorList>
    </citation>
    <scope>NUCLEOTIDE SEQUENCE</scope>
    <source>
        <strain evidence="5">NRRL Y-64009</strain>
    </source>
</reference>
<proteinExistence type="inferred from homology"/>
<dbReference type="Proteomes" id="UP001217417">
    <property type="component" value="Unassembled WGS sequence"/>
</dbReference>
<evidence type="ECO:0000256" key="1">
    <source>
        <dbReference type="ARBA" id="ARBA00008306"/>
    </source>
</evidence>
<feature type="compositionally biased region" description="Pro residues" evidence="2">
    <location>
        <begin position="61"/>
        <end position="72"/>
    </location>
</feature>